<evidence type="ECO:0000256" key="3">
    <source>
        <dbReference type="ARBA" id="ARBA00022723"/>
    </source>
</evidence>
<feature type="region of interest" description="Disordered" evidence="15">
    <location>
        <begin position="278"/>
        <end position="310"/>
    </location>
</feature>
<dbReference type="GO" id="GO:0005886">
    <property type="term" value="C:plasma membrane"/>
    <property type="evidence" value="ECO:0007669"/>
    <property type="project" value="TreeGrafter"/>
</dbReference>
<dbReference type="FunFam" id="3.30.40.10:FF:000018">
    <property type="entry name" value="Synaptotagmin-like 5, isoform CRA_a"/>
    <property type="match status" value="1"/>
</dbReference>
<evidence type="ECO:0000259" key="18">
    <source>
        <dbReference type="PROSITE" id="PS50916"/>
    </source>
</evidence>
<evidence type="ECO:0000256" key="8">
    <source>
        <dbReference type="ARBA" id="ARBA00023329"/>
    </source>
</evidence>
<evidence type="ECO:0000256" key="12">
    <source>
        <dbReference type="ARBA" id="ARBA00075520"/>
    </source>
</evidence>
<dbReference type="GO" id="GO:0006886">
    <property type="term" value="P:intracellular protein transport"/>
    <property type="evidence" value="ECO:0007669"/>
    <property type="project" value="InterPro"/>
</dbReference>
<comment type="function">
    <text evidence="9">Modulates exocytosis of dense-core granules and secretion of hormones in the pancreas and the pituitary. Interacts with vesicles containing negatively charged phospholipids in a Ca(2+)-independent manner.</text>
</comment>
<dbReference type="PROSITE" id="PS50916">
    <property type="entry name" value="RABBD"/>
    <property type="match status" value="1"/>
</dbReference>
<dbReference type="GO" id="GO:0030658">
    <property type="term" value="C:transport vesicle membrane"/>
    <property type="evidence" value="ECO:0007669"/>
    <property type="project" value="UniProtKB-SubCell"/>
</dbReference>
<dbReference type="PANTHER" id="PTHR45716:SF4">
    <property type="entry name" value="SYNAPTOTAGMIN-LIKE PROTEIN 4"/>
    <property type="match status" value="1"/>
</dbReference>
<dbReference type="InterPro" id="IPR010911">
    <property type="entry name" value="Rab_BD"/>
</dbReference>
<dbReference type="GO" id="GO:0006887">
    <property type="term" value="P:exocytosis"/>
    <property type="evidence" value="ECO:0007669"/>
    <property type="project" value="TreeGrafter"/>
</dbReference>
<dbReference type="Proteomes" id="UP000694700">
    <property type="component" value="Unplaced"/>
</dbReference>
<evidence type="ECO:0000256" key="4">
    <source>
        <dbReference type="ARBA" id="ARBA00022737"/>
    </source>
</evidence>
<dbReference type="InterPro" id="IPR043567">
    <property type="entry name" value="SYTL1-5_C2B"/>
</dbReference>
<keyword evidence="14" id="KW-0175">Coiled coil</keyword>
<dbReference type="SMART" id="SM00239">
    <property type="entry name" value="C2"/>
    <property type="match status" value="2"/>
</dbReference>
<keyword evidence="3" id="KW-0479">Metal-binding</keyword>
<feature type="coiled-coil region" evidence="14">
    <location>
        <begin position="24"/>
        <end position="51"/>
    </location>
</feature>
<evidence type="ECO:0000256" key="14">
    <source>
        <dbReference type="SAM" id="Coils"/>
    </source>
</evidence>
<feature type="domain" description="C2" evidence="16">
    <location>
        <begin position="489"/>
        <end position="624"/>
    </location>
</feature>
<dbReference type="AlphaFoldDB" id="A0A8C1Z0D6"/>
<dbReference type="Gene3D" id="2.60.40.150">
    <property type="entry name" value="C2 domain"/>
    <property type="match status" value="2"/>
</dbReference>
<dbReference type="Ensembl" id="ENSCCRT00015045432.1">
    <property type="protein sequence ID" value="ENSCCRP00015043943.1"/>
    <property type="gene ID" value="ENSCCRG00015018234.1"/>
</dbReference>
<protein>
    <recommendedName>
        <fullName evidence="11">Synaptotagmin-like protein 4</fullName>
    </recommendedName>
    <alternativeName>
        <fullName evidence="12">Exophilin-2</fullName>
    </alternativeName>
    <alternativeName>
        <fullName evidence="13">Granuphilin</fullName>
    </alternativeName>
</protein>
<dbReference type="PROSITE" id="PS50081">
    <property type="entry name" value="ZF_DAG_PE_2"/>
    <property type="match status" value="1"/>
</dbReference>
<organism evidence="19 20">
    <name type="scientific">Cyprinus carpio</name>
    <name type="common">Common carp</name>
    <dbReference type="NCBI Taxonomy" id="7962"/>
    <lineage>
        <taxon>Eukaryota</taxon>
        <taxon>Metazoa</taxon>
        <taxon>Chordata</taxon>
        <taxon>Craniata</taxon>
        <taxon>Vertebrata</taxon>
        <taxon>Euteleostomi</taxon>
        <taxon>Actinopterygii</taxon>
        <taxon>Neopterygii</taxon>
        <taxon>Teleostei</taxon>
        <taxon>Ostariophysi</taxon>
        <taxon>Cypriniformes</taxon>
        <taxon>Cyprinidae</taxon>
        <taxon>Cyprininae</taxon>
        <taxon>Cyprinus</taxon>
    </lineage>
</organism>
<dbReference type="SUPFAM" id="SSF57903">
    <property type="entry name" value="FYVE/PHD zinc finger"/>
    <property type="match status" value="1"/>
</dbReference>
<keyword evidence="8" id="KW-0968">Cytoplasmic vesicle</keyword>
<dbReference type="CDD" id="cd15764">
    <property type="entry name" value="FYVE_Slp4"/>
    <property type="match status" value="1"/>
</dbReference>
<keyword evidence="2" id="KW-0597">Phosphoprotein</keyword>
<evidence type="ECO:0000256" key="13">
    <source>
        <dbReference type="ARBA" id="ARBA00082389"/>
    </source>
</evidence>
<dbReference type="GO" id="GO:0042043">
    <property type="term" value="F:neurexin family protein binding"/>
    <property type="evidence" value="ECO:0007669"/>
    <property type="project" value="TreeGrafter"/>
</dbReference>
<reference evidence="19" key="1">
    <citation type="submission" date="2025-08" db="UniProtKB">
        <authorList>
            <consortium name="Ensembl"/>
        </authorList>
    </citation>
    <scope>IDENTIFICATION</scope>
</reference>
<evidence type="ECO:0000256" key="2">
    <source>
        <dbReference type="ARBA" id="ARBA00022553"/>
    </source>
</evidence>
<feature type="domain" description="RabBD" evidence="18">
    <location>
        <begin position="6"/>
        <end position="124"/>
    </location>
</feature>
<keyword evidence="4" id="KW-0677">Repeat</keyword>
<accession>A0A8C1Z0D6</accession>
<dbReference type="PANTHER" id="PTHR45716">
    <property type="entry name" value="BITESIZE, ISOFORM I"/>
    <property type="match status" value="1"/>
</dbReference>
<dbReference type="CDD" id="cd04020">
    <property type="entry name" value="C2B_SLP_1-2-3-4"/>
    <property type="match status" value="1"/>
</dbReference>
<keyword evidence="7" id="KW-0472">Membrane</keyword>
<evidence type="ECO:0000256" key="6">
    <source>
        <dbReference type="ARBA" id="ARBA00022833"/>
    </source>
</evidence>
<dbReference type="Pfam" id="PF00168">
    <property type="entry name" value="C2"/>
    <property type="match status" value="2"/>
</dbReference>
<dbReference type="GO" id="GO:0031267">
    <property type="term" value="F:small GTPase binding"/>
    <property type="evidence" value="ECO:0007669"/>
    <property type="project" value="InterPro"/>
</dbReference>
<dbReference type="InterPro" id="IPR000008">
    <property type="entry name" value="C2_dom"/>
</dbReference>
<evidence type="ECO:0000256" key="15">
    <source>
        <dbReference type="SAM" id="MobiDB-lite"/>
    </source>
</evidence>
<evidence type="ECO:0000256" key="1">
    <source>
        <dbReference type="ARBA" id="ARBA00004268"/>
    </source>
</evidence>
<dbReference type="SUPFAM" id="SSF49562">
    <property type="entry name" value="C2 domain (Calcium/lipid-binding domain, CaLB)"/>
    <property type="match status" value="2"/>
</dbReference>
<keyword evidence="6" id="KW-0862">Zinc</keyword>
<dbReference type="InterPro" id="IPR011011">
    <property type="entry name" value="Znf_FYVE_PHD"/>
</dbReference>
<evidence type="ECO:0000259" key="16">
    <source>
        <dbReference type="PROSITE" id="PS50004"/>
    </source>
</evidence>
<dbReference type="InterPro" id="IPR035892">
    <property type="entry name" value="C2_domain_sf"/>
</dbReference>
<dbReference type="InterPro" id="IPR044134">
    <property type="entry name" value="FYVE_Slp4"/>
</dbReference>
<dbReference type="FunFam" id="2.60.40.150:FF:000006">
    <property type="entry name" value="Synaptotagmin-like 5, isoform CRA_a"/>
    <property type="match status" value="1"/>
</dbReference>
<comment type="subcellular location">
    <subcellularLocation>
        <location evidence="1">Cytoplasmic vesicle</location>
        <location evidence="1">Secretory vesicle membrane</location>
        <topology evidence="1">Peripheral membrane protein</topology>
    </subcellularLocation>
</comment>
<comment type="subunit">
    <text evidence="10">Part of a ternary complex containing STX1A and RAB27A. Can bind both dominant negative and dominant active mutants of RAB27A. Binds STXBP1, RAB3A, RAB8A and RAB27B. Interacts with MYO5A.</text>
</comment>
<dbReference type="GO" id="GO:0008270">
    <property type="term" value="F:zinc ion binding"/>
    <property type="evidence" value="ECO:0007669"/>
    <property type="project" value="UniProtKB-KW"/>
</dbReference>
<feature type="domain" description="Phorbol-ester/DAG-type" evidence="17">
    <location>
        <begin position="65"/>
        <end position="104"/>
    </location>
</feature>
<evidence type="ECO:0000313" key="19">
    <source>
        <dbReference type="Ensembl" id="ENSCCRP00015043943.1"/>
    </source>
</evidence>
<keyword evidence="5" id="KW-0863">Zinc-finger</keyword>
<dbReference type="InterPro" id="IPR041282">
    <property type="entry name" value="FYVE_2"/>
</dbReference>
<dbReference type="GO" id="GO:0070382">
    <property type="term" value="C:exocytic vesicle"/>
    <property type="evidence" value="ECO:0007669"/>
    <property type="project" value="TreeGrafter"/>
</dbReference>
<dbReference type="InterPro" id="IPR002219">
    <property type="entry name" value="PKC_DAG/PE"/>
</dbReference>
<evidence type="ECO:0000256" key="10">
    <source>
        <dbReference type="ARBA" id="ARBA00063761"/>
    </source>
</evidence>
<dbReference type="PROSITE" id="PS50004">
    <property type="entry name" value="C2"/>
    <property type="match status" value="2"/>
</dbReference>
<dbReference type="Pfam" id="PF02318">
    <property type="entry name" value="FYVE_2"/>
    <property type="match status" value="1"/>
</dbReference>
<evidence type="ECO:0000256" key="11">
    <source>
        <dbReference type="ARBA" id="ARBA00072166"/>
    </source>
</evidence>
<dbReference type="InterPro" id="IPR013083">
    <property type="entry name" value="Znf_RING/FYVE/PHD"/>
</dbReference>
<dbReference type="Gene3D" id="3.30.40.10">
    <property type="entry name" value="Zinc/RING finger domain, C3HC4 (zinc finger)"/>
    <property type="match status" value="1"/>
</dbReference>
<sequence length="660" mass="74215">MVQNMEINVSFLTQTEQEFILEVLRRDEELRRLEELRVKKLKAELLEIRRKGAKRGSGKYSERSCGRCQEPIGLLTRNGIQCRVCKHHVCKKCQSARPNGSWMCTVCAKEIDLKMSTGDWFMDERVNRYSTAPGHNLVRVSLRKRPLCKKHETAGEMLLNRAELNSSLPVSVPKPRLKDIALANKRCVIIKQQRSDTESIEKASLGSSRAETELSHSTPIIQSSVYVSPIEFPSPLQIKVSLIHHMNACSDSLRDVDRLFKKSVRRVHKLSDIKPASTLDLREDGTENATPSMGDRSRSVPGLNADDEEKEEDIDNLVNIHRQKFGNSSGSLGGSRTTLGSTMSVYSEAGDYDRVEVSGDIFFSLGYDEPSQCLSIVVHECKGLAYADAAKKKCNPYVKAYLLPDKSKKKTSIKHNNINPSFKETLKYSISRTQLMTRTLQLSVWHYDRFGHNAFLGEVEVPMDSHDIDSAHQKCMALRGKVSSPFDQYKGELVISLKYITANKTNAEDSDGKDGAELHVLIKEAKNLTAMKAGGTCDSFVKGYLLPSKKKSSSKQKTPVVKKTKNPNYNHTFVYTDLSLEQLKDVCLELTVWDRETLHNNDFLGGVRLSLGGVNIKEGKEEWVADSTGEEILLWRKMMQYPDSWAEGTLPLRSSMGKGK</sequence>
<dbReference type="FunFam" id="2.60.40.150:FF:000121">
    <property type="entry name" value="Synaptotagmin-like 4, isoform CRA_a"/>
    <property type="match status" value="1"/>
</dbReference>
<evidence type="ECO:0000259" key="17">
    <source>
        <dbReference type="PROSITE" id="PS50081"/>
    </source>
</evidence>
<evidence type="ECO:0000256" key="5">
    <source>
        <dbReference type="ARBA" id="ARBA00022771"/>
    </source>
</evidence>
<proteinExistence type="predicted"/>
<feature type="domain" description="C2" evidence="16">
    <location>
        <begin position="357"/>
        <end position="476"/>
    </location>
</feature>
<name>A0A8C1Z0D6_CYPCA</name>
<evidence type="ECO:0000313" key="20">
    <source>
        <dbReference type="Proteomes" id="UP000694700"/>
    </source>
</evidence>
<evidence type="ECO:0000256" key="9">
    <source>
        <dbReference type="ARBA" id="ARBA00053613"/>
    </source>
</evidence>
<evidence type="ECO:0000256" key="7">
    <source>
        <dbReference type="ARBA" id="ARBA00023136"/>
    </source>
</evidence>